<feature type="region of interest" description="Disordered" evidence="1">
    <location>
        <begin position="19"/>
        <end position="38"/>
    </location>
</feature>
<organism evidence="2 3">
    <name type="scientific">Byssothecium circinans</name>
    <dbReference type="NCBI Taxonomy" id="147558"/>
    <lineage>
        <taxon>Eukaryota</taxon>
        <taxon>Fungi</taxon>
        <taxon>Dikarya</taxon>
        <taxon>Ascomycota</taxon>
        <taxon>Pezizomycotina</taxon>
        <taxon>Dothideomycetes</taxon>
        <taxon>Pleosporomycetidae</taxon>
        <taxon>Pleosporales</taxon>
        <taxon>Massarineae</taxon>
        <taxon>Massarinaceae</taxon>
        <taxon>Byssothecium</taxon>
    </lineage>
</organism>
<dbReference type="OrthoDB" id="2156052at2759"/>
<proteinExistence type="predicted"/>
<dbReference type="Gene3D" id="1.10.510.10">
    <property type="entry name" value="Transferase(Phosphotransferase) domain 1"/>
    <property type="match status" value="1"/>
</dbReference>
<accession>A0A6A5TBT7</accession>
<evidence type="ECO:0008006" key="4">
    <source>
        <dbReference type="Google" id="ProtNLM"/>
    </source>
</evidence>
<keyword evidence="3" id="KW-1185">Reference proteome</keyword>
<dbReference type="AlphaFoldDB" id="A0A6A5TBT7"/>
<protein>
    <recommendedName>
        <fullName evidence="4">Protein kinase domain-containing protein</fullName>
    </recommendedName>
</protein>
<dbReference type="InterPro" id="IPR011009">
    <property type="entry name" value="Kinase-like_dom_sf"/>
</dbReference>
<evidence type="ECO:0000313" key="3">
    <source>
        <dbReference type="Proteomes" id="UP000800035"/>
    </source>
</evidence>
<evidence type="ECO:0000313" key="2">
    <source>
        <dbReference type="EMBL" id="KAF1949654.1"/>
    </source>
</evidence>
<dbReference type="SUPFAM" id="SSF56112">
    <property type="entry name" value="Protein kinase-like (PK-like)"/>
    <property type="match status" value="1"/>
</dbReference>
<sequence>MAEQSPDYKKLFLAAEQARKEEQRRREAAEQAQDKAEEKTRKTTLLEFLDACHNYLYSGLTDALMESDFALERHFTSLHTLKESSGAIPRKIISSKLDLYLFQRSTVDDPVTSIIERLYDQLTLRRTFGLKGLTPPKLVTAPRNVETRIAAYITEYKPPHKLSLGCIYEDTPRHYYRRLIAAVITQAFSYMVKLRVAHGCVCTSEAFVFLRIPNDPRTVHYFLSALDSDGVNCLHLTAVGQMLAFTLQALKSPPRSYKWRADAASQLHGWNVTYEDLLDAIPVEDAPSSEYHPPRHNDFLRMSPIQLRRRHTPISSPSCSSREGQSGQYYTQNCLLGLVRGGPLNPSCPNLSDDLDTDCKPLKSHGYTVAAKCTPIDFGIHVPVYLGNIDLETPYFYESICELVYMMFLSFGGKRISQRLTTRNRLLITKQVDYLAQAIYDLRVLHKDLEPRNILWNKETSRVIVINFEQAVVVEPRTVLGVILLN</sequence>
<reference evidence="2" key="1">
    <citation type="journal article" date="2020" name="Stud. Mycol.">
        <title>101 Dothideomycetes genomes: a test case for predicting lifestyles and emergence of pathogens.</title>
        <authorList>
            <person name="Haridas S."/>
            <person name="Albert R."/>
            <person name="Binder M."/>
            <person name="Bloem J."/>
            <person name="Labutti K."/>
            <person name="Salamov A."/>
            <person name="Andreopoulos B."/>
            <person name="Baker S."/>
            <person name="Barry K."/>
            <person name="Bills G."/>
            <person name="Bluhm B."/>
            <person name="Cannon C."/>
            <person name="Castanera R."/>
            <person name="Culley D."/>
            <person name="Daum C."/>
            <person name="Ezra D."/>
            <person name="Gonzalez J."/>
            <person name="Henrissat B."/>
            <person name="Kuo A."/>
            <person name="Liang C."/>
            <person name="Lipzen A."/>
            <person name="Lutzoni F."/>
            <person name="Magnuson J."/>
            <person name="Mondo S."/>
            <person name="Nolan M."/>
            <person name="Ohm R."/>
            <person name="Pangilinan J."/>
            <person name="Park H.-J."/>
            <person name="Ramirez L."/>
            <person name="Alfaro M."/>
            <person name="Sun H."/>
            <person name="Tritt A."/>
            <person name="Yoshinaga Y."/>
            <person name="Zwiers L.-H."/>
            <person name="Turgeon B."/>
            <person name="Goodwin S."/>
            <person name="Spatafora J."/>
            <person name="Crous P."/>
            <person name="Grigoriev I."/>
        </authorList>
    </citation>
    <scope>NUCLEOTIDE SEQUENCE</scope>
    <source>
        <strain evidence="2">CBS 675.92</strain>
    </source>
</reference>
<evidence type="ECO:0000256" key="1">
    <source>
        <dbReference type="SAM" id="MobiDB-lite"/>
    </source>
</evidence>
<dbReference type="EMBL" id="ML977034">
    <property type="protein sequence ID" value="KAF1949654.1"/>
    <property type="molecule type" value="Genomic_DNA"/>
</dbReference>
<dbReference type="Proteomes" id="UP000800035">
    <property type="component" value="Unassembled WGS sequence"/>
</dbReference>
<gene>
    <name evidence="2" type="ORF">CC80DRAFT_529312</name>
</gene>
<name>A0A6A5TBT7_9PLEO</name>